<name>A0A6J6HK55_9ZZZZ</name>
<dbReference type="SUPFAM" id="SSF55620">
    <property type="entry name" value="Tetrahydrobiopterin biosynthesis enzymes-like"/>
    <property type="match status" value="1"/>
</dbReference>
<evidence type="ECO:0000256" key="6">
    <source>
        <dbReference type="ARBA" id="ARBA00023239"/>
    </source>
</evidence>
<evidence type="ECO:0000256" key="3">
    <source>
        <dbReference type="ARBA" id="ARBA00005708"/>
    </source>
</evidence>
<dbReference type="NCBIfam" id="TIGR00526">
    <property type="entry name" value="folB_dom"/>
    <property type="match status" value="1"/>
</dbReference>
<evidence type="ECO:0000256" key="2">
    <source>
        <dbReference type="ARBA" id="ARBA00005013"/>
    </source>
</evidence>
<dbReference type="GO" id="GO:0046656">
    <property type="term" value="P:folic acid biosynthetic process"/>
    <property type="evidence" value="ECO:0007669"/>
    <property type="project" value="UniProtKB-KW"/>
</dbReference>
<evidence type="ECO:0000256" key="5">
    <source>
        <dbReference type="ARBA" id="ARBA00022909"/>
    </source>
</evidence>
<sequence>MAKTLKIKLTGLRVFAHHGVFDFERQNGQDFYVDATVWVDNKDLEFNDDLNKTVHYGDLAKALVDNVKHQPVDLLETLAQRLLDLVLNWGGPAGPVAKAKITVHKPNAPIVYEFNDVSVTVKGKRDKSFENGGSH</sequence>
<dbReference type="PANTHER" id="PTHR42844">
    <property type="entry name" value="DIHYDRONEOPTERIN ALDOLASE 1-RELATED"/>
    <property type="match status" value="1"/>
</dbReference>
<protein>
    <recommendedName>
        <fullName evidence="4">dihydroneopterin aldolase</fullName>
        <ecNumber evidence="4">4.1.2.25</ecNumber>
    </recommendedName>
    <alternativeName>
        <fullName evidence="7">7,8-dihydroneopterin aldolase</fullName>
    </alternativeName>
</protein>
<accession>A0A6J6HK55</accession>
<gene>
    <name evidence="9" type="ORF">UFOPK1857_00434</name>
</gene>
<proteinExistence type="inferred from homology"/>
<comment type="similarity">
    <text evidence="3">Belongs to the DHNA family.</text>
</comment>
<evidence type="ECO:0000256" key="7">
    <source>
        <dbReference type="ARBA" id="ARBA00032903"/>
    </source>
</evidence>
<dbReference type="GO" id="GO:0004150">
    <property type="term" value="F:dihydroneopterin aldolase activity"/>
    <property type="evidence" value="ECO:0007669"/>
    <property type="project" value="UniProtKB-EC"/>
</dbReference>
<dbReference type="GO" id="GO:0005737">
    <property type="term" value="C:cytoplasm"/>
    <property type="evidence" value="ECO:0007669"/>
    <property type="project" value="TreeGrafter"/>
</dbReference>
<dbReference type="SMART" id="SM00905">
    <property type="entry name" value="FolB"/>
    <property type="match status" value="1"/>
</dbReference>
<dbReference type="Pfam" id="PF02152">
    <property type="entry name" value="FolB"/>
    <property type="match status" value="1"/>
</dbReference>
<comment type="catalytic activity">
    <reaction evidence="1">
        <text>7,8-dihydroneopterin = 6-hydroxymethyl-7,8-dihydropterin + glycolaldehyde</text>
        <dbReference type="Rhea" id="RHEA:10540"/>
        <dbReference type="ChEBI" id="CHEBI:17001"/>
        <dbReference type="ChEBI" id="CHEBI:17071"/>
        <dbReference type="ChEBI" id="CHEBI:44841"/>
        <dbReference type="EC" id="4.1.2.25"/>
    </reaction>
</comment>
<dbReference type="InterPro" id="IPR006156">
    <property type="entry name" value="Dihydroneopterin_aldolase"/>
</dbReference>
<dbReference type="PANTHER" id="PTHR42844:SF1">
    <property type="entry name" value="DIHYDRONEOPTERIN ALDOLASE 1-RELATED"/>
    <property type="match status" value="1"/>
</dbReference>
<evidence type="ECO:0000256" key="1">
    <source>
        <dbReference type="ARBA" id="ARBA00001353"/>
    </source>
</evidence>
<dbReference type="EMBL" id="CAEZUU010000065">
    <property type="protein sequence ID" value="CAB4611404.1"/>
    <property type="molecule type" value="Genomic_DNA"/>
</dbReference>
<dbReference type="CDD" id="cd00534">
    <property type="entry name" value="DHNA_DHNTPE"/>
    <property type="match status" value="1"/>
</dbReference>
<dbReference type="NCBIfam" id="TIGR00525">
    <property type="entry name" value="folB"/>
    <property type="match status" value="1"/>
</dbReference>
<keyword evidence="6" id="KW-0456">Lyase</keyword>
<evidence type="ECO:0000256" key="4">
    <source>
        <dbReference type="ARBA" id="ARBA00013043"/>
    </source>
</evidence>
<feature type="domain" description="Dihydroneopterin aldolase/epimerase" evidence="8">
    <location>
        <begin position="7"/>
        <end position="123"/>
    </location>
</feature>
<dbReference type="InterPro" id="IPR006157">
    <property type="entry name" value="FolB_dom"/>
</dbReference>
<dbReference type="Gene3D" id="3.30.1130.10">
    <property type="match status" value="1"/>
</dbReference>
<evidence type="ECO:0000313" key="9">
    <source>
        <dbReference type="EMBL" id="CAB4611404.1"/>
    </source>
</evidence>
<comment type="pathway">
    <text evidence="2">Cofactor biosynthesis; tetrahydrofolate biosynthesis; 2-amino-4-hydroxy-6-hydroxymethyl-7,8-dihydropteridine diphosphate from 7,8-dihydroneopterin triphosphate: step 3/4.</text>
</comment>
<evidence type="ECO:0000259" key="8">
    <source>
        <dbReference type="SMART" id="SM00905"/>
    </source>
</evidence>
<organism evidence="9">
    <name type="scientific">freshwater metagenome</name>
    <dbReference type="NCBI Taxonomy" id="449393"/>
    <lineage>
        <taxon>unclassified sequences</taxon>
        <taxon>metagenomes</taxon>
        <taxon>ecological metagenomes</taxon>
    </lineage>
</organism>
<dbReference type="AlphaFoldDB" id="A0A6J6HK55"/>
<keyword evidence="5" id="KW-0289">Folate biosynthesis</keyword>
<dbReference type="EC" id="4.1.2.25" evidence="4"/>
<reference evidence="9" key="1">
    <citation type="submission" date="2020-05" db="EMBL/GenBank/DDBJ databases">
        <authorList>
            <person name="Chiriac C."/>
            <person name="Salcher M."/>
            <person name="Ghai R."/>
            <person name="Kavagutti S V."/>
        </authorList>
    </citation>
    <scope>NUCLEOTIDE SEQUENCE</scope>
</reference>
<dbReference type="InterPro" id="IPR043133">
    <property type="entry name" value="GTP-CH-I_C/QueF"/>
</dbReference>